<dbReference type="InterPro" id="IPR016900">
    <property type="entry name" value="Alg10"/>
</dbReference>
<evidence type="ECO:0000256" key="12">
    <source>
        <dbReference type="ARBA" id="ARBA00032069"/>
    </source>
</evidence>
<feature type="region of interest" description="Disordered" evidence="15">
    <location>
        <begin position="397"/>
        <end position="425"/>
    </location>
</feature>
<proteinExistence type="inferred from homology"/>
<keyword evidence="8 16" id="KW-0812">Transmembrane</keyword>
<keyword evidence="10 16" id="KW-1133">Transmembrane helix</keyword>
<dbReference type="RefSeq" id="XP_060284235.1">
    <property type="nucleotide sequence ID" value="XM_060427667.1"/>
</dbReference>
<dbReference type="GO" id="GO:0005789">
    <property type="term" value="C:endoplasmic reticulum membrane"/>
    <property type="evidence" value="ECO:0007669"/>
    <property type="project" value="UniProtKB-SubCell"/>
</dbReference>
<keyword evidence="11 16" id="KW-0472">Membrane</keyword>
<dbReference type="GO" id="GO:0006488">
    <property type="term" value="P:dolichol-linked oligosaccharide biosynthetic process"/>
    <property type="evidence" value="ECO:0007669"/>
    <property type="project" value="InterPro"/>
</dbReference>
<evidence type="ECO:0000256" key="11">
    <source>
        <dbReference type="ARBA" id="ARBA00023136"/>
    </source>
</evidence>
<protein>
    <recommendedName>
        <fullName evidence="5">Dol-P-Glc:Glc(2)Man(9)GlcNAc(2)-PP-Dol alpha-1,2-glucosyltransferase</fullName>
        <ecNumber evidence="4">2.4.1.256</ecNumber>
    </recommendedName>
    <alternativeName>
        <fullName evidence="12">Asparagine-linked glycosylation protein 10</fullName>
    </alternativeName>
</protein>
<gene>
    <name evidence="17" type="ORF">QBC33DRAFT_536002</name>
</gene>
<feature type="compositionally biased region" description="Basic and acidic residues" evidence="15">
    <location>
        <begin position="398"/>
        <end position="424"/>
    </location>
</feature>
<evidence type="ECO:0000256" key="3">
    <source>
        <dbReference type="ARBA" id="ARBA00010600"/>
    </source>
</evidence>
<keyword evidence="9" id="KW-0256">Endoplasmic reticulum</keyword>
<feature type="transmembrane region" description="Helical" evidence="16">
    <location>
        <begin position="177"/>
        <end position="202"/>
    </location>
</feature>
<feature type="transmembrane region" description="Helical" evidence="16">
    <location>
        <begin position="323"/>
        <end position="342"/>
    </location>
</feature>
<dbReference type="Proteomes" id="UP001244011">
    <property type="component" value="Unassembled WGS sequence"/>
</dbReference>
<feature type="transmembrane region" description="Helical" evidence="16">
    <location>
        <begin position="494"/>
        <end position="510"/>
    </location>
</feature>
<evidence type="ECO:0000256" key="2">
    <source>
        <dbReference type="ARBA" id="ARBA00004922"/>
    </source>
</evidence>
<comment type="subcellular location">
    <subcellularLocation>
        <location evidence="1">Endoplasmic reticulum membrane</location>
        <topology evidence="1">Multi-pass membrane protein</topology>
    </subcellularLocation>
</comment>
<comment type="similarity">
    <text evidence="3">Belongs to the ALG10 glucosyltransferase family.</text>
</comment>
<feature type="transmembrane region" description="Helical" evidence="16">
    <location>
        <begin position="223"/>
        <end position="245"/>
    </location>
</feature>
<sequence>MAFLEALRGEMTREVLESSLVWLLIAGRFHTTLFRRSGEQTSFWASLKVHAAIHWGVILLYLFCNAWMAKVNAVVAEPYLDEVFHIPQALQYCKGRYYEWDDKITTPPGLYALSVLYHRVWGYLCTTPSLRRINLYGILLVAHFASVTRQSLEARSAGGRPPSQTPSFYATHVATNIALFPALFFFSALYYTDIVSALVVLVSYQNHLKRLSRDGESGLASSLWTVLLGVAALFMRQTNVFWVVVYMGGLEAVHAVRSLKPTSVETPQFTTLASLVRFYSWRYSIGDIHDPPLSLARNIDWVFCVLSIAIAAVCNTAKVLRQIWPHITIMGLFVAFVVWNGGVVLGDKSNHIATLHLAQMLYIWPLFAFFSTPLLIPTAASLVSSVLQTTSRVVRWQKPGERSRPTAAQDDARKPPPVRTERKSSVSNLQKSLALITTEFLCQNAFPPIFLLGGIILSLAIVKYNTIIHPFTLADNRHYMFYVFRYTILRSTKVRLSLVAVYAGSAWLVWNRLGGCPATPSRETNHASPTEQGTTIPFISTPFPPATMRESQEHPRAGGPRLSSPNNRAAVPADEVVTLDDPTSTSTTSPPTSTALLLFLTSALSLVTAPLVEPRYFILPWIFWRVLVPAWPARGSRGPESLGARLSHVVPGAAWLHRQGRRFDLTVVLETLWFLLVNAGTMYMFLYKPFVWKGSDGSVLDGGRTQRFMW</sequence>
<keyword evidence="18" id="KW-1185">Reference proteome</keyword>
<dbReference type="AlphaFoldDB" id="A0AAJ0C3H9"/>
<evidence type="ECO:0000313" key="18">
    <source>
        <dbReference type="Proteomes" id="UP001244011"/>
    </source>
</evidence>
<feature type="transmembrane region" description="Helical" evidence="16">
    <location>
        <begin position="665"/>
        <end position="686"/>
    </location>
</feature>
<evidence type="ECO:0000313" key="17">
    <source>
        <dbReference type="EMBL" id="KAK1768022.1"/>
    </source>
</evidence>
<evidence type="ECO:0000256" key="4">
    <source>
        <dbReference type="ARBA" id="ARBA00011967"/>
    </source>
</evidence>
<evidence type="ECO:0000256" key="6">
    <source>
        <dbReference type="ARBA" id="ARBA00022676"/>
    </source>
</evidence>
<reference evidence="17" key="1">
    <citation type="submission" date="2023-06" db="EMBL/GenBank/DDBJ databases">
        <title>Genome-scale phylogeny and comparative genomics of the fungal order Sordariales.</title>
        <authorList>
            <consortium name="Lawrence Berkeley National Laboratory"/>
            <person name="Hensen N."/>
            <person name="Bonometti L."/>
            <person name="Westerberg I."/>
            <person name="Brannstrom I.O."/>
            <person name="Guillou S."/>
            <person name="Cros-Aarteil S."/>
            <person name="Calhoun S."/>
            <person name="Haridas S."/>
            <person name="Kuo A."/>
            <person name="Mondo S."/>
            <person name="Pangilinan J."/>
            <person name="Riley R."/>
            <person name="Labutti K."/>
            <person name="Andreopoulos B."/>
            <person name="Lipzen A."/>
            <person name="Chen C."/>
            <person name="Yanf M."/>
            <person name="Daum C."/>
            <person name="Ng V."/>
            <person name="Clum A."/>
            <person name="Steindorff A."/>
            <person name="Ohm R."/>
            <person name="Martin F."/>
            <person name="Silar P."/>
            <person name="Natvig D."/>
            <person name="Lalanne C."/>
            <person name="Gautier V."/>
            <person name="Ament-Velasquez S.L."/>
            <person name="Kruys A."/>
            <person name="Hutchinson M.I."/>
            <person name="Powell A.J."/>
            <person name="Barry K."/>
            <person name="Miller A.N."/>
            <person name="Grigoriev I.V."/>
            <person name="Debuchy R."/>
            <person name="Gladieux P."/>
            <person name="Thoren M.H."/>
            <person name="Johannesson H."/>
        </authorList>
    </citation>
    <scope>NUCLEOTIDE SEQUENCE</scope>
    <source>
        <strain evidence="17">8032-3</strain>
    </source>
</reference>
<name>A0AAJ0C3H9_9PEZI</name>
<evidence type="ECO:0000256" key="9">
    <source>
        <dbReference type="ARBA" id="ARBA00022824"/>
    </source>
</evidence>
<keyword evidence="6" id="KW-0328">Glycosyltransferase</keyword>
<evidence type="ECO:0000256" key="1">
    <source>
        <dbReference type="ARBA" id="ARBA00004477"/>
    </source>
</evidence>
<keyword evidence="7" id="KW-0808">Transferase</keyword>
<evidence type="ECO:0000256" key="8">
    <source>
        <dbReference type="ARBA" id="ARBA00022692"/>
    </source>
</evidence>
<evidence type="ECO:0000256" key="16">
    <source>
        <dbReference type="SAM" id="Phobius"/>
    </source>
</evidence>
<comment type="catalytic activity">
    <reaction evidence="14">
        <text>an alpha-D-Glc-(1-&gt;3)-alpha-D-Glc-(1-&gt;3)-alpha-D-Man-(1-&gt;2)-alpha-D-Man-(1-&gt;2)-alpha-D-Man-(1-&gt;3)-[alpha-D-Man-(1-&gt;2)-alpha-D-Man-(1-&gt;3)-[alpha-D-Man-(1-&gt;2)-alpha-D-Man-(1-&gt;6)]-alpha-D-Man-(1-&gt;6)]-beta-D-Man-(1-&gt;4)-beta-D-GlcNAc-(1-&gt;4)-alpha-D-GlcNAc-diphospho-di-trans,poly-cis-dolichol + a di-trans,poly-cis-dolichyl beta-D-glucosyl phosphate = a alpha-D-Glc-(1-&gt;2)-alpha-D-Glc-(1-&gt;3)-alpha-D-Glc-(1-&gt;3)-alpha-D-Man-(1-&gt;2)-alpha-D-Man-(1-&gt;2)-alpha-D-Man-(1-&gt;3)-[alpha-D-Man-(1-&gt;2)-alpha-D-Man-(1-&gt;3)-[alpha-D-Man-(1-&gt;2)-alpha-D-Man-(1-&gt;6)]-alpha-D-Man-(1-&gt;6)]-beta-D-Man-(1-&gt;4)-beta-D-GlcNAc-(1-&gt;4)-alpha-D-GlcNAc-diphospho-di-trans,poly-cis-dolichol + a di-trans,poly-cis-dolichyl phosphate + H(+)</text>
        <dbReference type="Rhea" id="RHEA:29543"/>
        <dbReference type="Rhea" id="RHEA-COMP:19498"/>
        <dbReference type="Rhea" id="RHEA-COMP:19502"/>
        <dbReference type="Rhea" id="RHEA-COMP:19512"/>
        <dbReference type="Rhea" id="RHEA-COMP:19522"/>
        <dbReference type="ChEBI" id="CHEBI:15378"/>
        <dbReference type="ChEBI" id="CHEBI:57525"/>
        <dbReference type="ChEBI" id="CHEBI:57683"/>
        <dbReference type="ChEBI" id="CHEBI:132522"/>
        <dbReference type="ChEBI" id="CHEBI:132523"/>
        <dbReference type="EC" id="2.4.1.256"/>
    </reaction>
    <physiologicalReaction direction="left-to-right" evidence="14">
        <dbReference type="Rhea" id="RHEA:29544"/>
    </physiologicalReaction>
</comment>
<evidence type="ECO:0000256" key="15">
    <source>
        <dbReference type="SAM" id="MobiDB-lite"/>
    </source>
</evidence>
<feature type="transmembrane region" description="Helical" evidence="16">
    <location>
        <begin position="362"/>
        <end position="387"/>
    </location>
</feature>
<dbReference type="EMBL" id="MU839006">
    <property type="protein sequence ID" value="KAK1768022.1"/>
    <property type="molecule type" value="Genomic_DNA"/>
</dbReference>
<comment type="pathway">
    <text evidence="2">Protein modification; protein glycosylation.</text>
</comment>
<dbReference type="Pfam" id="PF04922">
    <property type="entry name" value="DIE2_ALG10"/>
    <property type="match status" value="1"/>
</dbReference>
<feature type="transmembrane region" description="Helical" evidence="16">
    <location>
        <begin position="299"/>
        <end position="316"/>
    </location>
</feature>
<comment type="function">
    <text evidence="13">Dol-P-Glc:Glc(2)Man(9)GlcNAc(2)-PP-Dol alpha-1,2-glucosyltransferase that operates in the biosynthetic pathway of dolichol-linked oligosaccharides, the glycan precursors employed in protein asparagine (N)-glycosylation. The assembly of dolichol-linked oligosaccharides begins on the cytosolic side of the endoplasmic reticulum membrane and finishes in its lumen. The sequential addition of sugars to dolichol pyrophosphate produces dolichol-linked oligosaccharides containing fourteen sugars, including two GlcNAcs, nine mannoses and three glucoses. Once assembled, the oligosaccharide is transferred from the lipid to nascent proteins by oligosaccharyltransferases. In the lumen of the endoplasmic reticulum, adds the third and last glucose residue from dolichyl phosphate glucose (Dol-P-Glc) onto the lipid-linked oligosaccharide intermediate Glc(2)Man(9)GlcNAc(2)-PP-Dol to produce Glc(3)Man(9)GlcNAc(2)-PP-Dol.</text>
</comment>
<comment type="caution">
    <text evidence="17">The sequence shown here is derived from an EMBL/GenBank/DDBJ whole genome shotgun (WGS) entry which is preliminary data.</text>
</comment>
<dbReference type="GO" id="GO:0106073">
    <property type="term" value="F:dolichyl pyrophosphate Glc2Man9GlcNAc2 alpha-1,2-glucosyltransferase activity"/>
    <property type="evidence" value="ECO:0007669"/>
    <property type="project" value="UniProtKB-EC"/>
</dbReference>
<dbReference type="PANTHER" id="PTHR12989:SF10">
    <property type="entry name" value="DOL-P-GLC:GLC(2)MAN(9)GLCNAC(2)-PP-DOL ALPHA-1,2-GLUCOSYLTRANSFERASE-RELATED"/>
    <property type="match status" value="1"/>
</dbReference>
<dbReference type="GeneID" id="85310854"/>
<evidence type="ECO:0000256" key="14">
    <source>
        <dbReference type="ARBA" id="ARBA00048064"/>
    </source>
</evidence>
<evidence type="ECO:0000256" key="13">
    <source>
        <dbReference type="ARBA" id="ARBA00044727"/>
    </source>
</evidence>
<evidence type="ECO:0000256" key="10">
    <source>
        <dbReference type="ARBA" id="ARBA00022989"/>
    </source>
</evidence>
<evidence type="ECO:0000256" key="5">
    <source>
        <dbReference type="ARBA" id="ARBA00018512"/>
    </source>
</evidence>
<organism evidence="17 18">
    <name type="scientific">Phialemonium atrogriseum</name>
    <dbReference type="NCBI Taxonomy" id="1093897"/>
    <lineage>
        <taxon>Eukaryota</taxon>
        <taxon>Fungi</taxon>
        <taxon>Dikarya</taxon>
        <taxon>Ascomycota</taxon>
        <taxon>Pezizomycotina</taxon>
        <taxon>Sordariomycetes</taxon>
        <taxon>Sordariomycetidae</taxon>
        <taxon>Cephalothecales</taxon>
        <taxon>Cephalothecaceae</taxon>
        <taxon>Phialemonium</taxon>
    </lineage>
</organism>
<feature type="region of interest" description="Disordered" evidence="15">
    <location>
        <begin position="547"/>
        <end position="568"/>
    </location>
</feature>
<accession>A0AAJ0C3H9</accession>
<evidence type="ECO:0000256" key="7">
    <source>
        <dbReference type="ARBA" id="ARBA00022679"/>
    </source>
</evidence>
<dbReference type="EC" id="2.4.1.256" evidence="4"/>
<dbReference type="PANTHER" id="PTHR12989">
    <property type="entry name" value="ALPHA-1,2-GLUCOSYLTRANSFERASE ALG10"/>
    <property type="match status" value="1"/>
</dbReference>